<dbReference type="AlphaFoldDB" id="A0A9P4Q5X7"/>
<gene>
    <name evidence="8" type="ORF">K431DRAFT_227279</name>
</gene>
<dbReference type="InterPro" id="IPR036855">
    <property type="entry name" value="Znf_CCCH_sf"/>
</dbReference>
<dbReference type="PANTHER" id="PTHR11224:SF10">
    <property type="entry name" value="IP09428P-RELATED"/>
    <property type="match status" value="1"/>
</dbReference>
<dbReference type="GO" id="GO:0000209">
    <property type="term" value="P:protein polyubiquitination"/>
    <property type="evidence" value="ECO:0007669"/>
    <property type="project" value="InterPro"/>
</dbReference>
<feature type="domain" description="C3H1-type" evidence="7">
    <location>
        <begin position="94"/>
        <end position="121"/>
    </location>
</feature>
<feature type="zinc finger region" description="C3H1-type" evidence="5">
    <location>
        <begin position="65"/>
        <end position="92"/>
    </location>
</feature>
<evidence type="ECO:0000256" key="4">
    <source>
        <dbReference type="ARBA" id="ARBA00022833"/>
    </source>
</evidence>
<dbReference type="Pfam" id="PF00642">
    <property type="entry name" value="zf-CCCH"/>
    <property type="match status" value="1"/>
</dbReference>
<evidence type="ECO:0000256" key="1">
    <source>
        <dbReference type="ARBA" id="ARBA00022723"/>
    </source>
</evidence>
<evidence type="ECO:0000256" key="5">
    <source>
        <dbReference type="PROSITE-ProRule" id="PRU00723"/>
    </source>
</evidence>
<evidence type="ECO:0000256" key="2">
    <source>
        <dbReference type="ARBA" id="ARBA00022737"/>
    </source>
</evidence>
<dbReference type="PROSITE" id="PS50103">
    <property type="entry name" value="ZF_C3H1"/>
    <property type="match status" value="2"/>
</dbReference>
<feature type="zinc finger region" description="C3H1-type" evidence="5">
    <location>
        <begin position="94"/>
        <end position="121"/>
    </location>
</feature>
<dbReference type="OrthoDB" id="411372at2759"/>
<feature type="non-terminal residue" evidence="8">
    <location>
        <position position="201"/>
    </location>
</feature>
<feature type="region of interest" description="Disordered" evidence="6">
    <location>
        <begin position="167"/>
        <end position="201"/>
    </location>
</feature>
<sequence length="201" mass="21247">MNGHPQQNTNGAAHQQRHSVDTTSNGGRAGAAIPMPVPSGAYPGDEGGTMRAPGHMPRSPPKNKNTAHVPCKFFMQGQCQAGRTCPFSHDPESAMRPTPCKYFAKGACKFGRKCALLHITPDGNVTNRNSGPFMASSHGAAAFAPGMSGQQMGGMYPAPAPPGLLAQGLEQRPTGDAQDEYGQYPRGSRNGYDAPQFDMVY</sequence>
<evidence type="ECO:0000313" key="8">
    <source>
        <dbReference type="EMBL" id="KAF2720115.1"/>
    </source>
</evidence>
<evidence type="ECO:0000313" key="9">
    <source>
        <dbReference type="Proteomes" id="UP000799441"/>
    </source>
</evidence>
<dbReference type="Proteomes" id="UP000799441">
    <property type="component" value="Unassembled WGS sequence"/>
</dbReference>
<keyword evidence="4 5" id="KW-0862">Zinc</keyword>
<accession>A0A9P4Q5X7</accession>
<keyword evidence="3 5" id="KW-0863">Zinc-finger</keyword>
<evidence type="ECO:0000256" key="6">
    <source>
        <dbReference type="SAM" id="MobiDB-lite"/>
    </source>
</evidence>
<dbReference type="InterPro" id="IPR000571">
    <property type="entry name" value="Znf_CCCH"/>
</dbReference>
<evidence type="ECO:0000256" key="3">
    <source>
        <dbReference type="ARBA" id="ARBA00022771"/>
    </source>
</evidence>
<proteinExistence type="predicted"/>
<dbReference type="SMART" id="SM00356">
    <property type="entry name" value="ZnF_C3H1"/>
    <property type="match status" value="2"/>
</dbReference>
<dbReference type="PANTHER" id="PTHR11224">
    <property type="entry name" value="MAKORIN-RELATED"/>
    <property type="match status" value="1"/>
</dbReference>
<dbReference type="SUPFAM" id="SSF90229">
    <property type="entry name" value="CCCH zinc finger"/>
    <property type="match status" value="2"/>
</dbReference>
<feature type="domain" description="C3H1-type" evidence="7">
    <location>
        <begin position="65"/>
        <end position="92"/>
    </location>
</feature>
<dbReference type="GO" id="GO:0008270">
    <property type="term" value="F:zinc ion binding"/>
    <property type="evidence" value="ECO:0007669"/>
    <property type="project" value="UniProtKB-KW"/>
</dbReference>
<keyword evidence="1 5" id="KW-0479">Metal-binding</keyword>
<name>A0A9P4Q5X7_9PEZI</name>
<keyword evidence="9" id="KW-1185">Reference proteome</keyword>
<feature type="region of interest" description="Disordered" evidence="6">
    <location>
        <begin position="1"/>
        <end position="65"/>
    </location>
</feature>
<dbReference type="Gene3D" id="4.10.1000.10">
    <property type="entry name" value="Zinc finger, CCCH-type"/>
    <property type="match status" value="1"/>
</dbReference>
<dbReference type="EMBL" id="MU003803">
    <property type="protein sequence ID" value="KAF2720115.1"/>
    <property type="molecule type" value="Genomic_DNA"/>
</dbReference>
<dbReference type="GO" id="GO:0061630">
    <property type="term" value="F:ubiquitin protein ligase activity"/>
    <property type="evidence" value="ECO:0007669"/>
    <property type="project" value="InterPro"/>
</dbReference>
<organism evidence="8 9">
    <name type="scientific">Polychaeton citri CBS 116435</name>
    <dbReference type="NCBI Taxonomy" id="1314669"/>
    <lineage>
        <taxon>Eukaryota</taxon>
        <taxon>Fungi</taxon>
        <taxon>Dikarya</taxon>
        <taxon>Ascomycota</taxon>
        <taxon>Pezizomycotina</taxon>
        <taxon>Dothideomycetes</taxon>
        <taxon>Dothideomycetidae</taxon>
        <taxon>Capnodiales</taxon>
        <taxon>Capnodiaceae</taxon>
        <taxon>Polychaeton</taxon>
    </lineage>
</organism>
<dbReference type="InterPro" id="IPR045072">
    <property type="entry name" value="MKRN-like"/>
</dbReference>
<comment type="caution">
    <text evidence="8">The sequence shown here is derived from an EMBL/GenBank/DDBJ whole genome shotgun (WGS) entry which is preliminary data.</text>
</comment>
<dbReference type="InterPro" id="IPR041367">
    <property type="entry name" value="Znf-CCCH_4"/>
</dbReference>
<dbReference type="Pfam" id="PF18044">
    <property type="entry name" value="zf-CCCH_4"/>
    <property type="match status" value="1"/>
</dbReference>
<keyword evidence="2" id="KW-0677">Repeat</keyword>
<feature type="compositionally biased region" description="Polar residues" evidence="6">
    <location>
        <begin position="1"/>
        <end position="13"/>
    </location>
</feature>
<evidence type="ECO:0000259" key="7">
    <source>
        <dbReference type="PROSITE" id="PS50103"/>
    </source>
</evidence>
<reference evidence="8" key="1">
    <citation type="journal article" date="2020" name="Stud. Mycol.">
        <title>101 Dothideomycetes genomes: a test case for predicting lifestyles and emergence of pathogens.</title>
        <authorList>
            <person name="Haridas S."/>
            <person name="Albert R."/>
            <person name="Binder M."/>
            <person name="Bloem J."/>
            <person name="Labutti K."/>
            <person name="Salamov A."/>
            <person name="Andreopoulos B."/>
            <person name="Baker S."/>
            <person name="Barry K."/>
            <person name="Bills G."/>
            <person name="Bluhm B."/>
            <person name="Cannon C."/>
            <person name="Castanera R."/>
            <person name="Culley D."/>
            <person name="Daum C."/>
            <person name="Ezra D."/>
            <person name="Gonzalez J."/>
            <person name="Henrissat B."/>
            <person name="Kuo A."/>
            <person name="Liang C."/>
            <person name="Lipzen A."/>
            <person name="Lutzoni F."/>
            <person name="Magnuson J."/>
            <person name="Mondo S."/>
            <person name="Nolan M."/>
            <person name="Ohm R."/>
            <person name="Pangilinan J."/>
            <person name="Park H.-J."/>
            <person name="Ramirez L."/>
            <person name="Alfaro M."/>
            <person name="Sun H."/>
            <person name="Tritt A."/>
            <person name="Yoshinaga Y."/>
            <person name="Zwiers L.-H."/>
            <person name="Turgeon B."/>
            <person name="Goodwin S."/>
            <person name="Spatafora J."/>
            <person name="Crous P."/>
            <person name="Grigoriev I."/>
        </authorList>
    </citation>
    <scope>NUCLEOTIDE SEQUENCE</scope>
    <source>
        <strain evidence="8">CBS 116435</strain>
    </source>
</reference>
<protein>
    <recommendedName>
        <fullName evidence="7">C3H1-type domain-containing protein</fullName>
    </recommendedName>
</protein>